<sequence length="325" mass="36887">MTLTQQKEALTAKLIRLQQAHEETKEGDEKNRSTLALSAWRATAARQKELRREAEALQQKLKEAVWCQSAVIQNLNVTLQQSLSNRPVKRLTSVDGQESGTKAKSALFNVLMGELNALYAETGDLVRGARCEFQRPDVNKMRRKWNQDRSLLRSTVATIVPADFERTWRALSLILLSDDSGIHYTGKIVDPENTIVMTYQQTFSLKSGKTATSVVYYAARRYIEENRVVFVWRVLNEGHGEFASLLSNEHAWLVISHFASTQTLLESYSRLMPIGMGDTSLRDGSRLDQFVQHLLKADEAEINDVNLAMERLLSQKHTDDDNKCD</sequence>
<dbReference type="AlphaFoldDB" id="A0A9W7CK50"/>
<comment type="caution">
    <text evidence="2">The sequence shown here is derived from an EMBL/GenBank/DDBJ whole genome shotgun (WGS) entry which is preliminary data.</text>
</comment>
<proteinExistence type="predicted"/>
<feature type="coiled-coil region" evidence="1">
    <location>
        <begin position="7"/>
        <end position="64"/>
    </location>
</feature>
<evidence type="ECO:0000313" key="2">
    <source>
        <dbReference type="EMBL" id="GMF34718.1"/>
    </source>
</evidence>
<protein>
    <submittedName>
        <fullName evidence="2">Unnamed protein product</fullName>
    </submittedName>
</protein>
<dbReference type="Proteomes" id="UP001165083">
    <property type="component" value="Unassembled WGS sequence"/>
</dbReference>
<evidence type="ECO:0000256" key="1">
    <source>
        <dbReference type="SAM" id="Coils"/>
    </source>
</evidence>
<name>A0A9W7CK50_9STRA</name>
<organism evidence="2 3">
    <name type="scientific">Phytophthora lilii</name>
    <dbReference type="NCBI Taxonomy" id="2077276"/>
    <lineage>
        <taxon>Eukaryota</taxon>
        <taxon>Sar</taxon>
        <taxon>Stramenopiles</taxon>
        <taxon>Oomycota</taxon>
        <taxon>Peronosporomycetes</taxon>
        <taxon>Peronosporales</taxon>
        <taxon>Peronosporaceae</taxon>
        <taxon>Phytophthora</taxon>
    </lineage>
</organism>
<keyword evidence="3" id="KW-1185">Reference proteome</keyword>
<gene>
    <name evidence="2" type="ORF">Plil01_001478400</name>
</gene>
<evidence type="ECO:0000313" key="3">
    <source>
        <dbReference type="Proteomes" id="UP001165083"/>
    </source>
</evidence>
<dbReference type="EMBL" id="BSXW01001211">
    <property type="protein sequence ID" value="GMF34718.1"/>
    <property type="molecule type" value="Genomic_DNA"/>
</dbReference>
<keyword evidence="1" id="KW-0175">Coiled coil</keyword>
<accession>A0A9W7CK50</accession>
<reference evidence="2" key="1">
    <citation type="submission" date="2023-04" db="EMBL/GenBank/DDBJ databases">
        <title>Phytophthora lilii NBRC 32176.</title>
        <authorList>
            <person name="Ichikawa N."/>
            <person name="Sato H."/>
            <person name="Tonouchi N."/>
        </authorList>
    </citation>
    <scope>NUCLEOTIDE SEQUENCE</scope>
    <source>
        <strain evidence="2">NBRC 32176</strain>
    </source>
</reference>
<dbReference type="OrthoDB" id="129373at2759"/>